<organism evidence="2 3">
    <name type="scientific">Zizania palustris</name>
    <name type="common">Northern wild rice</name>
    <dbReference type="NCBI Taxonomy" id="103762"/>
    <lineage>
        <taxon>Eukaryota</taxon>
        <taxon>Viridiplantae</taxon>
        <taxon>Streptophyta</taxon>
        <taxon>Embryophyta</taxon>
        <taxon>Tracheophyta</taxon>
        <taxon>Spermatophyta</taxon>
        <taxon>Magnoliopsida</taxon>
        <taxon>Liliopsida</taxon>
        <taxon>Poales</taxon>
        <taxon>Poaceae</taxon>
        <taxon>BOP clade</taxon>
        <taxon>Oryzoideae</taxon>
        <taxon>Oryzeae</taxon>
        <taxon>Zizaniinae</taxon>
        <taxon>Zizania</taxon>
    </lineage>
</organism>
<feature type="region of interest" description="Disordered" evidence="1">
    <location>
        <begin position="1"/>
        <end position="40"/>
    </location>
</feature>
<reference evidence="2" key="2">
    <citation type="submission" date="2021-02" db="EMBL/GenBank/DDBJ databases">
        <authorList>
            <person name="Kimball J.A."/>
            <person name="Haas M.W."/>
            <person name="Macchietto M."/>
            <person name="Kono T."/>
            <person name="Duquette J."/>
            <person name="Shao M."/>
        </authorList>
    </citation>
    <scope>NUCLEOTIDE SEQUENCE</scope>
    <source>
        <tissue evidence="2">Fresh leaf tissue</tissue>
    </source>
</reference>
<feature type="compositionally biased region" description="Basic and acidic residues" evidence="1">
    <location>
        <begin position="17"/>
        <end position="35"/>
    </location>
</feature>
<proteinExistence type="predicted"/>
<gene>
    <name evidence="2" type="ORF">GUJ93_ZPchr0003g18004</name>
</gene>
<dbReference type="AlphaFoldDB" id="A0A8J5VWZ6"/>
<feature type="region of interest" description="Disordered" evidence="1">
    <location>
        <begin position="118"/>
        <end position="138"/>
    </location>
</feature>
<dbReference type="Proteomes" id="UP000729402">
    <property type="component" value="Unassembled WGS sequence"/>
</dbReference>
<keyword evidence="3" id="KW-1185">Reference proteome</keyword>
<reference evidence="2" key="1">
    <citation type="journal article" date="2021" name="bioRxiv">
        <title>Whole Genome Assembly and Annotation of Northern Wild Rice, Zizania palustris L., Supports a Whole Genome Duplication in the Zizania Genus.</title>
        <authorList>
            <person name="Haas M."/>
            <person name="Kono T."/>
            <person name="Macchietto M."/>
            <person name="Millas R."/>
            <person name="McGilp L."/>
            <person name="Shao M."/>
            <person name="Duquette J."/>
            <person name="Hirsch C.N."/>
            <person name="Kimball J."/>
        </authorList>
    </citation>
    <scope>NUCLEOTIDE SEQUENCE</scope>
    <source>
        <tissue evidence="2">Fresh leaf tissue</tissue>
    </source>
</reference>
<protein>
    <submittedName>
        <fullName evidence="2">Uncharacterized protein</fullName>
    </submittedName>
</protein>
<dbReference type="EMBL" id="JAAALK010000286">
    <property type="protein sequence ID" value="KAG8061159.1"/>
    <property type="molecule type" value="Genomic_DNA"/>
</dbReference>
<comment type="caution">
    <text evidence="2">The sequence shown here is derived from an EMBL/GenBank/DDBJ whole genome shotgun (WGS) entry which is preliminary data.</text>
</comment>
<accession>A0A8J5VWZ6</accession>
<name>A0A8J5VWZ6_ZIZPA</name>
<evidence type="ECO:0000256" key="1">
    <source>
        <dbReference type="SAM" id="MobiDB-lite"/>
    </source>
</evidence>
<sequence>MTAGDGWSSNRGGSEFGLRRARDRGHTGKTTKKEGTGPTLDPYFIQQQTVAVVVVVVAAASSSASACGPHDLRSPSEKFIEQTLILEKSACMEEIVKSVVQERLEPGVVERLPRDEAIQKPSLDGSRASTLEGNAPKISPPAQKRAKLVILAQGVAASLSTECGRHIGEVTRNHDHIGDAEWEVLDLQVEQDGSVTKVEKLRE</sequence>
<evidence type="ECO:0000313" key="3">
    <source>
        <dbReference type="Proteomes" id="UP000729402"/>
    </source>
</evidence>
<evidence type="ECO:0000313" key="2">
    <source>
        <dbReference type="EMBL" id="KAG8061159.1"/>
    </source>
</evidence>